<evidence type="ECO:0000313" key="2">
    <source>
        <dbReference type="EMBL" id="EYF00850.1"/>
    </source>
</evidence>
<evidence type="ECO:0000256" key="1">
    <source>
        <dbReference type="SAM" id="MobiDB-lite"/>
    </source>
</evidence>
<organism evidence="2 3">
    <name type="scientific">Chondromyces apiculatus DSM 436</name>
    <dbReference type="NCBI Taxonomy" id="1192034"/>
    <lineage>
        <taxon>Bacteria</taxon>
        <taxon>Pseudomonadati</taxon>
        <taxon>Myxococcota</taxon>
        <taxon>Polyangia</taxon>
        <taxon>Polyangiales</taxon>
        <taxon>Polyangiaceae</taxon>
        <taxon>Chondromyces</taxon>
    </lineage>
</organism>
<feature type="compositionally biased region" description="Low complexity" evidence="1">
    <location>
        <begin position="47"/>
        <end position="62"/>
    </location>
</feature>
<dbReference type="AlphaFoldDB" id="A0A017SW56"/>
<dbReference type="Proteomes" id="UP000019678">
    <property type="component" value="Unassembled WGS sequence"/>
</dbReference>
<proteinExistence type="predicted"/>
<feature type="region of interest" description="Disordered" evidence="1">
    <location>
        <begin position="39"/>
        <end position="87"/>
    </location>
</feature>
<reference evidence="2 3" key="1">
    <citation type="submission" date="2013-05" db="EMBL/GenBank/DDBJ databases">
        <title>Genome assembly of Chondromyces apiculatus DSM 436.</title>
        <authorList>
            <person name="Sharma G."/>
            <person name="Khatri I."/>
            <person name="Kaur C."/>
            <person name="Mayilraj S."/>
            <person name="Subramanian S."/>
        </authorList>
    </citation>
    <scope>NUCLEOTIDE SEQUENCE [LARGE SCALE GENOMIC DNA]</scope>
    <source>
        <strain evidence="2 3">DSM 436</strain>
    </source>
</reference>
<evidence type="ECO:0000313" key="3">
    <source>
        <dbReference type="Proteomes" id="UP000019678"/>
    </source>
</evidence>
<gene>
    <name evidence="2" type="ORF">CAP_8939</name>
</gene>
<comment type="caution">
    <text evidence="2">The sequence shown here is derived from an EMBL/GenBank/DDBJ whole genome shotgun (WGS) entry which is preliminary data.</text>
</comment>
<accession>A0A017SW56</accession>
<name>A0A017SW56_9BACT</name>
<feature type="compositionally biased region" description="Acidic residues" evidence="1">
    <location>
        <begin position="65"/>
        <end position="79"/>
    </location>
</feature>
<sequence>MHIQPDPGGTMTTFRRCTVLLALMSPLLALLVTSGCKEEEEVPPMATTTTTTTTTSTTSTSTEMVPEEDAGADAADDAADGGKKVVGTADPTGVRRCCQALRQNANSAPPEQKGGYLAAAGACDGLVNSAQGRQALSTLRSFLLGAQLPAACQ</sequence>
<dbReference type="EMBL" id="ASRX01000096">
    <property type="protein sequence ID" value="EYF00850.1"/>
    <property type="molecule type" value="Genomic_DNA"/>
</dbReference>
<protein>
    <submittedName>
        <fullName evidence="2">Uncharacterized protein</fullName>
    </submittedName>
</protein>
<keyword evidence="3" id="KW-1185">Reference proteome</keyword>